<dbReference type="GeneID" id="28826079"/>
<dbReference type="KEGG" id="psco:LY89DRAFT_691545"/>
<reference evidence="2 3" key="1">
    <citation type="submission" date="2015-10" db="EMBL/GenBank/DDBJ databases">
        <title>Full genome of DAOMC 229536 Phialocephala scopiformis, a fungal endophyte of spruce producing the potent anti-insectan compound rugulosin.</title>
        <authorList>
            <consortium name="DOE Joint Genome Institute"/>
            <person name="Walker A.K."/>
            <person name="Frasz S.L."/>
            <person name="Seifert K.A."/>
            <person name="Miller J.D."/>
            <person name="Mondo S.J."/>
            <person name="Labutti K."/>
            <person name="Lipzen A."/>
            <person name="Dockter R."/>
            <person name="Kennedy M."/>
            <person name="Grigoriev I.V."/>
            <person name="Spatafora J.W."/>
        </authorList>
    </citation>
    <scope>NUCLEOTIDE SEQUENCE [LARGE SCALE GENOMIC DNA]</scope>
    <source>
        <strain evidence="2 3">CBS 120377</strain>
    </source>
</reference>
<dbReference type="Proteomes" id="UP000070700">
    <property type="component" value="Unassembled WGS sequence"/>
</dbReference>
<gene>
    <name evidence="2" type="ORF">LY89DRAFT_691545</name>
</gene>
<feature type="region of interest" description="Disordered" evidence="1">
    <location>
        <begin position="1"/>
        <end position="38"/>
    </location>
</feature>
<feature type="compositionally biased region" description="Pro residues" evidence="1">
    <location>
        <begin position="14"/>
        <end position="24"/>
    </location>
</feature>
<evidence type="ECO:0000313" key="3">
    <source>
        <dbReference type="Proteomes" id="UP000070700"/>
    </source>
</evidence>
<dbReference type="EMBL" id="KQ947438">
    <property type="protein sequence ID" value="KUJ07867.1"/>
    <property type="molecule type" value="Genomic_DNA"/>
</dbReference>
<keyword evidence="3" id="KW-1185">Reference proteome</keyword>
<dbReference type="AlphaFoldDB" id="A0A132B865"/>
<accession>A0A132B865</accession>
<organism evidence="2 3">
    <name type="scientific">Mollisia scopiformis</name>
    <name type="common">Conifer needle endophyte fungus</name>
    <name type="synonym">Phialocephala scopiformis</name>
    <dbReference type="NCBI Taxonomy" id="149040"/>
    <lineage>
        <taxon>Eukaryota</taxon>
        <taxon>Fungi</taxon>
        <taxon>Dikarya</taxon>
        <taxon>Ascomycota</taxon>
        <taxon>Pezizomycotina</taxon>
        <taxon>Leotiomycetes</taxon>
        <taxon>Helotiales</taxon>
        <taxon>Mollisiaceae</taxon>
        <taxon>Mollisia</taxon>
    </lineage>
</organism>
<evidence type="ECO:0000313" key="2">
    <source>
        <dbReference type="EMBL" id="KUJ07867.1"/>
    </source>
</evidence>
<evidence type="ECO:0000256" key="1">
    <source>
        <dbReference type="SAM" id="MobiDB-lite"/>
    </source>
</evidence>
<proteinExistence type="predicted"/>
<sequence>MPHARLIPDIQTPNPTPPSLPNLPNPSQTPTHIVQPLRSLPYSPPPILTPPDLIILTLITPRILMPTPHTNPPLALIIDPIRSLALATKPLPAALLKMRRNHVTRTDFLRDGLHHIFSAYDG</sequence>
<protein>
    <submittedName>
        <fullName evidence="2">Uncharacterized protein</fullName>
    </submittedName>
</protein>
<dbReference type="RefSeq" id="XP_018062222.1">
    <property type="nucleotide sequence ID" value="XM_018216353.1"/>
</dbReference>
<dbReference type="InParanoid" id="A0A132B865"/>
<name>A0A132B865_MOLSC</name>